<evidence type="ECO:0000313" key="3">
    <source>
        <dbReference type="Proteomes" id="UP000281553"/>
    </source>
</evidence>
<sequence length="83" mass="9238">MDSDSENVEGESNEPPRSAQNAPGPKAVPTADKEDEESLSEALSWGMMRSKWDREDNADRIGMPMHFSIFILAHELSFQVSSL</sequence>
<evidence type="ECO:0000313" key="2">
    <source>
        <dbReference type="EMBL" id="VDN30476.1"/>
    </source>
</evidence>
<feature type="compositionally biased region" description="Acidic residues" evidence="1">
    <location>
        <begin position="1"/>
        <end position="12"/>
    </location>
</feature>
<dbReference type="OrthoDB" id="513595at2759"/>
<accession>A0A3P7QHZ7</accession>
<reference evidence="2 3" key="1">
    <citation type="submission" date="2018-11" db="EMBL/GenBank/DDBJ databases">
        <authorList>
            <consortium name="Pathogen Informatics"/>
        </authorList>
    </citation>
    <scope>NUCLEOTIDE SEQUENCE [LARGE SCALE GENOMIC DNA]</scope>
</reference>
<evidence type="ECO:0000256" key="1">
    <source>
        <dbReference type="SAM" id="MobiDB-lite"/>
    </source>
</evidence>
<proteinExistence type="predicted"/>
<protein>
    <submittedName>
        <fullName evidence="2">Uncharacterized protein</fullName>
    </submittedName>
</protein>
<feature type="region of interest" description="Disordered" evidence="1">
    <location>
        <begin position="1"/>
        <end position="43"/>
    </location>
</feature>
<gene>
    <name evidence="2" type="ORF">DILT_LOCUS15543</name>
</gene>
<dbReference type="EMBL" id="UYRU01079811">
    <property type="protein sequence ID" value="VDN30476.1"/>
    <property type="molecule type" value="Genomic_DNA"/>
</dbReference>
<dbReference type="AlphaFoldDB" id="A0A3P7QHZ7"/>
<organism evidence="2 3">
    <name type="scientific">Dibothriocephalus latus</name>
    <name type="common">Fish tapeworm</name>
    <name type="synonym">Diphyllobothrium latum</name>
    <dbReference type="NCBI Taxonomy" id="60516"/>
    <lineage>
        <taxon>Eukaryota</taxon>
        <taxon>Metazoa</taxon>
        <taxon>Spiralia</taxon>
        <taxon>Lophotrochozoa</taxon>
        <taxon>Platyhelminthes</taxon>
        <taxon>Cestoda</taxon>
        <taxon>Eucestoda</taxon>
        <taxon>Diphyllobothriidea</taxon>
        <taxon>Diphyllobothriidae</taxon>
        <taxon>Dibothriocephalus</taxon>
    </lineage>
</organism>
<dbReference type="Proteomes" id="UP000281553">
    <property type="component" value="Unassembled WGS sequence"/>
</dbReference>
<keyword evidence="3" id="KW-1185">Reference proteome</keyword>
<name>A0A3P7QHZ7_DIBLA</name>